<dbReference type="FunFam" id="3.30.450.20:FF:000015">
    <property type="entry name" value="Hypoxia-inducible factor 1-alpha isoform 1"/>
    <property type="match status" value="1"/>
</dbReference>
<keyword evidence="3" id="KW-0832">Ubl conjugation</keyword>
<feature type="domain" description="PAS" evidence="11">
    <location>
        <begin position="86"/>
        <end position="150"/>
    </location>
</feature>
<dbReference type="Pfam" id="PF00989">
    <property type="entry name" value="PAS"/>
    <property type="match status" value="1"/>
</dbReference>
<gene>
    <name evidence="13" type="ORF">Z043_109809</name>
</gene>
<evidence type="ECO:0000259" key="12">
    <source>
        <dbReference type="PROSITE" id="PS50888"/>
    </source>
</evidence>
<evidence type="ECO:0000256" key="8">
    <source>
        <dbReference type="ARBA" id="ARBA00023242"/>
    </source>
</evidence>
<evidence type="ECO:0000259" key="11">
    <source>
        <dbReference type="PROSITE" id="PS50112"/>
    </source>
</evidence>
<dbReference type="GO" id="GO:0005634">
    <property type="term" value="C:nucleus"/>
    <property type="evidence" value="ECO:0007669"/>
    <property type="project" value="UniProtKB-SubCell"/>
</dbReference>
<feature type="region of interest" description="Disordered" evidence="10">
    <location>
        <begin position="1"/>
        <end position="27"/>
    </location>
</feature>
<dbReference type="FunFam" id="3.30.450.20:FF:000114">
    <property type="entry name" value="Hypoxia inducible factor 1 subunit alpha, like"/>
    <property type="match status" value="1"/>
</dbReference>
<dbReference type="EMBL" id="JARO02003050">
    <property type="protein sequence ID" value="KPP71296.1"/>
    <property type="molecule type" value="Genomic_DNA"/>
</dbReference>
<dbReference type="SMART" id="SM00091">
    <property type="entry name" value="PAS"/>
    <property type="match status" value="2"/>
</dbReference>
<evidence type="ECO:0000256" key="5">
    <source>
        <dbReference type="ARBA" id="ARBA00023125"/>
    </source>
</evidence>
<evidence type="ECO:0000256" key="4">
    <source>
        <dbReference type="ARBA" id="ARBA00023015"/>
    </source>
</evidence>
<dbReference type="Pfam" id="PF11413">
    <property type="entry name" value="HIF-1"/>
    <property type="match status" value="1"/>
</dbReference>
<evidence type="ECO:0000256" key="6">
    <source>
        <dbReference type="ARBA" id="ARBA00023159"/>
    </source>
</evidence>
<dbReference type="InterPro" id="IPR013767">
    <property type="entry name" value="PAS_fold"/>
</dbReference>
<evidence type="ECO:0000256" key="7">
    <source>
        <dbReference type="ARBA" id="ARBA00023163"/>
    </source>
</evidence>
<dbReference type="InterPro" id="IPR035965">
    <property type="entry name" value="PAS-like_dom_sf"/>
</dbReference>
<dbReference type="SUPFAM" id="SSF47459">
    <property type="entry name" value="HLH, helix-loop-helix DNA-binding domain"/>
    <property type="match status" value="1"/>
</dbReference>
<dbReference type="InterPro" id="IPR021537">
    <property type="entry name" value="HIF_alpha-like"/>
</dbReference>
<dbReference type="GO" id="GO:0000981">
    <property type="term" value="F:DNA-binding transcription factor activity, RNA polymerase II-specific"/>
    <property type="evidence" value="ECO:0007669"/>
    <property type="project" value="TreeGrafter"/>
</dbReference>
<evidence type="ECO:0000313" key="13">
    <source>
        <dbReference type="EMBL" id="KPP71296.1"/>
    </source>
</evidence>
<feature type="compositionally biased region" description="Basic and acidic residues" evidence="10">
    <location>
        <begin position="14"/>
        <end position="27"/>
    </location>
</feature>
<reference evidence="13 14" key="1">
    <citation type="submission" date="2015-08" db="EMBL/GenBank/DDBJ databases">
        <title>The genome of the Asian arowana (Scleropages formosus).</title>
        <authorList>
            <person name="Tan M.H."/>
            <person name="Gan H.M."/>
            <person name="Croft L.J."/>
            <person name="Austin C.M."/>
        </authorList>
    </citation>
    <scope>NUCLEOTIDE SEQUENCE [LARGE SCALE GENOMIC DNA]</scope>
    <source>
        <strain evidence="13">Aro1</strain>
    </source>
</reference>
<feature type="region of interest" description="Disordered" evidence="10">
    <location>
        <begin position="386"/>
        <end position="423"/>
    </location>
</feature>
<dbReference type="InterPro" id="IPR036638">
    <property type="entry name" value="HLH_DNA-bd_sf"/>
</dbReference>
<dbReference type="PROSITE" id="PS50112">
    <property type="entry name" value="PAS"/>
    <property type="match status" value="2"/>
</dbReference>
<dbReference type="InterPro" id="IPR000014">
    <property type="entry name" value="PAS"/>
</dbReference>
<feature type="region of interest" description="Disordered" evidence="10">
    <location>
        <begin position="577"/>
        <end position="597"/>
    </location>
</feature>
<evidence type="ECO:0000313" key="14">
    <source>
        <dbReference type="Proteomes" id="UP000034805"/>
    </source>
</evidence>
<dbReference type="PANTHER" id="PTHR23043">
    <property type="entry name" value="HYPOXIA-INDUCIBLE FACTOR 1 ALPHA"/>
    <property type="match status" value="1"/>
</dbReference>
<feature type="domain" description="PAS" evidence="11">
    <location>
        <begin position="254"/>
        <end position="296"/>
    </location>
</feature>
<dbReference type="GO" id="GO:0000977">
    <property type="term" value="F:RNA polymerase II transcription regulatory region sequence-specific DNA binding"/>
    <property type="evidence" value="ECO:0007669"/>
    <property type="project" value="TreeGrafter"/>
</dbReference>
<keyword evidence="6" id="KW-0010">Activator</keyword>
<dbReference type="STRING" id="113540.ENSSFOP00015010019"/>
<comment type="subcellular location">
    <subcellularLocation>
        <location evidence="1">Nucleus</location>
    </subcellularLocation>
</comment>
<keyword evidence="4" id="KW-0805">Transcription regulation</keyword>
<dbReference type="NCBIfam" id="TIGR00229">
    <property type="entry name" value="sensory_box"/>
    <property type="match status" value="2"/>
</dbReference>
<dbReference type="Proteomes" id="UP000034805">
    <property type="component" value="Unassembled WGS sequence"/>
</dbReference>
<evidence type="ECO:0000256" key="3">
    <source>
        <dbReference type="ARBA" id="ARBA00022843"/>
    </source>
</evidence>
<sequence length="676" mass="75959">MPPVSLSLGGRPSLEQRKVRSRDAARSRRSQETEVFYQLAHTLPFPRRVVSDLDKAAIMRVTLSFLRIHSLFHSGEVKVEPSAEEEEEAIDRFYPRALAGFIMVLTEEGDMVFLSESVNKYVGITQLELLGQSVYDFVHPCDQEELRDVLTPRPGLSKKKQADQRSERNFFLRMKSTLTNRGRVVNLKSAAWRVLRCSGHMRTYHAADKTGPPIGNFLILLCEPIPDPSGVEFPLDCSAFLSRHSTDLRFIDCDDRVTQLVGYQPEDLTGRSAYEFHHALDSDHMTKSLHILFSKGQVCTNQYRFLAKSGGYVWAETQATVTYNSKTSQPEAVVCLNFILSGVEHADVVFSMEQTPSLKKPKTEPEEKEEVGKGACAELLNLKELSEEVPQSSPTPGDVAVSKTESVEPKNLSFYRPPSPNTVPEFPQELCTPDLRQLLSPIFDRPEAASVVSKCSGEDQFMDKDSVEKFFTFKPVDTNQESTAEGTESMDLDMLAPYISMDDDFQLTFFTQLPESDLSSPESPVPGARKRYASCAKALEDDVETSFRGILKDKRQRHTAVEEEVLLAPAKAWVCPEDAEPPDELEPVPHHNKLLTDRDPILGGVQELRDPPEFSQLSTLDLPKNKDNKRTFSRRPPNNLCYGSAAMFRVLTRITQLAVISPSYIQGEEYFVFGEG</sequence>
<keyword evidence="2" id="KW-0677">Repeat</keyword>
<dbReference type="PROSITE" id="PS50888">
    <property type="entry name" value="BHLH"/>
    <property type="match status" value="1"/>
</dbReference>
<dbReference type="InterPro" id="IPR001610">
    <property type="entry name" value="PAC"/>
</dbReference>
<organism evidence="13 14">
    <name type="scientific">Scleropages formosus</name>
    <name type="common">Asian bonytongue</name>
    <name type="synonym">Osteoglossum formosum</name>
    <dbReference type="NCBI Taxonomy" id="113540"/>
    <lineage>
        <taxon>Eukaryota</taxon>
        <taxon>Metazoa</taxon>
        <taxon>Chordata</taxon>
        <taxon>Craniata</taxon>
        <taxon>Vertebrata</taxon>
        <taxon>Euteleostomi</taxon>
        <taxon>Actinopterygii</taxon>
        <taxon>Neopterygii</taxon>
        <taxon>Teleostei</taxon>
        <taxon>Osteoglossocephala</taxon>
        <taxon>Osteoglossomorpha</taxon>
        <taxon>Osteoglossiformes</taxon>
        <taxon>Osteoglossidae</taxon>
        <taxon>Scleropages</taxon>
    </lineage>
</organism>
<dbReference type="Pfam" id="PF23171">
    <property type="entry name" value="bHLH_HIF1A"/>
    <property type="match status" value="1"/>
</dbReference>
<evidence type="ECO:0000256" key="10">
    <source>
        <dbReference type="SAM" id="MobiDB-lite"/>
    </source>
</evidence>
<name>A0A0P7UQ91_SCLFO</name>
<keyword evidence="5" id="KW-0238">DNA-binding</keyword>
<dbReference type="SUPFAM" id="SSF55785">
    <property type="entry name" value="PYP-like sensor domain (PAS domain)"/>
    <property type="match status" value="2"/>
</dbReference>
<dbReference type="Pfam" id="PF14598">
    <property type="entry name" value="PAS_11"/>
    <property type="match status" value="1"/>
</dbReference>
<evidence type="ECO:0000256" key="9">
    <source>
        <dbReference type="ARBA" id="ARBA00023278"/>
    </source>
</evidence>
<keyword evidence="8" id="KW-0539">Nucleus</keyword>
<feature type="domain" description="BHLH" evidence="12">
    <location>
        <begin position="16"/>
        <end position="69"/>
    </location>
</feature>
<evidence type="ECO:0000256" key="1">
    <source>
        <dbReference type="ARBA" id="ARBA00004123"/>
    </source>
</evidence>
<keyword evidence="7" id="KW-0804">Transcription</keyword>
<dbReference type="Gene3D" id="3.30.450.20">
    <property type="entry name" value="PAS domain"/>
    <property type="match status" value="2"/>
</dbReference>
<keyword evidence="9" id="KW-0379">Hydroxylation</keyword>
<dbReference type="InterPro" id="IPR011598">
    <property type="entry name" value="bHLH_dom"/>
</dbReference>
<feature type="compositionally biased region" description="Acidic residues" evidence="10">
    <location>
        <begin position="577"/>
        <end position="586"/>
    </location>
</feature>
<dbReference type="CDD" id="cd00130">
    <property type="entry name" value="PAS"/>
    <property type="match status" value="2"/>
</dbReference>
<dbReference type="SMART" id="SM00086">
    <property type="entry name" value="PAC"/>
    <property type="match status" value="1"/>
</dbReference>
<proteinExistence type="predicted"/>
<dbReference type="PANTHER" id="PTHR23043:SF34">
    <property type="entry name" value="HYPOXIA-INDUCIBLE FACTOR 1 SUBUNIT ALPHA,-LIKE"/>
    <property type="match status" value="1"/>
</dbReference>
<evidence type="ECO:0000256" key="2">
    <source>
        <dbReference type="ARBA" id="ARBA00022737"/>
    </source>
</evidence>
<comment type="caution">
    <text evidence="13">The sequence shown here is derived from an EMBL/GenBank/DDBJ whole genome shotgun (WGS) entry which is preliminary data.</text>
</comment>
<dbReference type="GO" id="GO:0046983">
    <property type="term" value="F:protein dimerization activity"/>
    <property type="evidence" value="ECO:0007669"/>
    <property type="project" value="InterPro"/>
</dbReference>
<accession>A0A0P7UQ91</accession>
<dbReference type="AlphaFoldDB" id="A0A0P7UQ91"/>
<feature type="region of interest" description="Disordered" evidence="10">
    <location>
        <begin position="615"/>
        <end position="636"/>
    </location>
</feature>
<dbReference type="GO" id="GO:0071456">
    <property type="term" value="P:cellular response to hypoxia"/>
    <property type="evidence" value="ECO:0007669"/>
    <property type="project" value="TreeGrafter"/>
</dbReference>
<protein>
    <submittedName>
        <fullName evidence="13">Hypoxia-inducible factor 3a-like</fullName>
    </submittedName>
</protein>